<organism evidence="1 2">
    <name type="scientific">Pleurodeles waltl</name>
    <name type="common">Iberian ribbed newt</name>
    <dbReference type="NCBI Taxonomy" id="8319"/>
    <lineage>
        <taxon>Eukaryota</taxon>
        <taxon>Metazoa</taxon>
        <taxon>Chordata</taxon>
        <taxon>Craniata</taxon>
        <taxon>Vertebrata</taxon>
        <taxon>Euteleostomi</taxon>
        <taxon>Amphibia</taxon>
        <taxon>Batrachia</taxon>
        <taxon>Caudata</taxon>
        <taxon>Salamandroidea</taxon>
        <taxon>Salamandridae</taxon>
        <taxon>Pleurodelinae</taxon>
        <taxon>Pleurodeles</taxon>
    </lineage>
</organism>
<name>A0AAV7N225_PLEWA</name>
<gene>
    <name evidence="1" type="ORF">NDU88_004656</name>
</gene>
<evidence type="ECO:0000313" key="1">
    <source>
        <dbReference type="EMBL" id="KAJ1107263.1"/>
    </source>
</evidence>
<accession>A0AAV7N225</accession>
<reference evidence="1" key="1">
    <citation type="journal article" date="2022" name="bioRxiv">
        <title>Sequencing and chromosome-scale assembly of the giantPleurodeles waltlgenome.</title>
        <authorList>
            <person name="Brown T."/>
            <person name="Elewa A."/>
            <person name="Iarovenko S."/>
            <person name="Subramanian E."/>
            <person name="Araus A.J."/>
            <person name="Petzold A."/>
            <person name="Susuki M."/>
            <person name="Suzuki K.-i.T."/>
            <person name="Hayashi T."/>
            <person name="Toyoda A."/>
            <person name="Oliveira C."/>
            <person name="Osipova E."/>
            <person name="Leigh N.D."/>
            <person name="Simon A."/>
            <person name="Yun M.H."/>
        </authorList>
    </citation>
    <scope>NUCLEOTIDE SEQUENCE</scope>
    <source>
        <strain evidence="1">20211129_DDA</strain>
        <tissue evidence="1">Liver</tissue>
    </source>
</reference>
<comment type="caution">
    <text evidence="1">The sequence shown here is derived from an EMBL/GenBank/DDBJ whole genome shotgun (WGS) entry which is preliminary data.</text>
</comment>
<keyword evidence="2" id="KW-1185">Reference proteome</keyword>
<dbReference type="AlphaFoldDB" id="A0AAV7N225"/>
<proteinExistence type="predicted"/>
<sequence length="107" mass="10986">MRGRLLPLGTSAAPYSIPRITFSLTQILGLGSVSASNVGKPRSGPSPAFATGMLTSGSVCGPPLLCPGRHAALKKNPVPRCPRALSPGRDADLTCRPPSLVWGAPLD</sequence>
<evidence type="ECO:0000313" key="2">
    <source>
        <dbReference type="Proteomes" id="UP001066276"/>
    </source>
</evidence>
<dbReference type="Proteomes" id="UP001066276">
    <property type="component" value="Chromosome 9"/>
</dbReference>
<protein>
    <submittedName>
        <fullName evidence="1">Uncharacterized protein</fullName>
    </submittedName>
</protein>
<dbReference type="EMBL" id="JANPWB010000013">
    <property type="protein sequence ID" value="KAJ1107263.1"/>
    <property type="molecule type" value="Genomic_DNA"/>
</dbReference>